<keyword evidence="3" id="KW-1185">Reference proteome</keyword>
<gene>
    <name evidence="2" type="ORF">SAMN05421869_108214</name>
</gene>
<reference evidence="2 3" key="1">
    <citation type="submission" date="2016-10" db="EMBL/GenBank/DDBJ databases">
        <authorList>
            <person name="de Groot N.N."/>
        </authorList>
    </citation>
    <scope>NUCLEOTIDE SEQUENCE [LARGE SCALE GENOMIC DNA]</scope>
    <source>
        <strain evidence="2 3">CGMCC 4.6533</strain>
    </source>
</reference>
<dbReference type="Proteomes" id="UP000199202">
    <property type="component" value="Unassembled WGS sequence"/>
</dbReference>
<evidence type="ECO:0000256" key="1">
    <source>
        <dbReference type="SAM" id="SignalP"/>
    </source>
</evidence>
<protein>
    <submittedName>
        <fullName evidence="2">Uncharacterized protein</fullName>
    </submittedName>
</protein>
<feature type="chain" id="PRO_5011620924" evidence="1">
    <location>
        <begin position="29"/>
        <end position="199"/>
    </location>
</feature>
<sequence length="199" mass="21039">MRSRVLCAITSLAVLVTGLATVPQPAAAETVAPECIPGAPASAQSLRKRTLAPSAGPQAAVRPAYKAMADGKTSRTLSYDDVQLNIGNTALDEPTEIGITPLTEAELPVLGAGMDNVTDGPRAGYRFTPTPFEFEQDITISVPYDAAKLAEAGLTPQDVRTFFFDAQGGCWRPLVRVSVDTERRRGSRGNTPGSPPRTL</sequence>
<keyword evidence="1" id="KW-0732">Signal</keyword>
<evidence type="ECO:0000313" key="2">
    <source>
        <dbReference type="EMBL" id="SDJ02972.1"/>
    </source>
</evidence>
<dbReference type="AlphaFoldDB" id="A0A1G8QDX1"/>
<dbReference type="EMBL" id="FNDJ01000008">
    <property type="protein sequence ID" value="SDJ02972.1"/>
    <property type="molecule type" value="Genomic_DNA"/>
</dbReference>
<evidence type="ECO:0000313" key="3">
    <source>
        <dbReference type="Proteomes" id="UP000199202"/>
    </source>
</evidence>
<name>A0A1G8QDX1_9ACTN</name>
<organism evidence="2 3">
    <name type="scientific">Nonomuraea jiangxiensis</name>
    <dbReference type="NCBI Taxonomy" id="633440"/>
    <lineage>
        <taxon>Bacteria</taxon>
        <taxon>Bacillati</taxon>
        <taxon>Actinomycetota</taxon>
        <taxon>Actinomycetes</taxon>
        <taxon>Streptosporangiales</taxon>
        <taxon>Streptosporangiaceae</taxon>
        <taxon>Nonomuraea</taxon>
    </lineage>
</organism>
<proteinExistence type="predicted"/>
<feature type="signal peptide" evidence="1">
    <location>
        <begin position="1"/>
        <end position="28"/>
    </location>
</feature>
<accession>A0A1G8QDX1</accession>